<dbReference type="InParanoid" id="A5DNY9"/>
<dbReference type="STRING" id="294746.A5DNY9"/>
<gene>
    <name evidence="1" type="ORF">PGUG_04990</name>
</gene>
<dbReference type="FunCoup" id="A5DNY9">
    <property type="interactions" value="30"/>
</dbReference>
<dbReference type="OrthoDB" id="185373at2759"/>
<accession>A5DNY9</accession>
<keyword evidence="2" id="KW-1185">Reference proteome</keyword>
<dbReference type="EMBL" id="CH408160">
    <property type="protein sequence ID" value="EDK40892.2"/>
    <property type="molecule type" value="Genomic_DNA"/>
</dbReference>
<evidence type="ECO:0008006" key="3">
    <source>
        <dbReference type="Google" id="ProtNLM"/>
    </source>
</evidence>
<organism evidence="1 2">
    <name type="scientific">Meyerozyma guilliermondii (strain ATCC 6260 / CBS 566 / DSM 6381 / JCM 1539 / NBRC 10279 / NRRL Y-324)</name>
    <name type="common">Yeast</name>
    <name type="synonym">Candida guilliermondii</name>
    <dbReference type="NCBI Taxonomy" id="294746"/>
    <lineage>
        <taxon>Eukaryota</taxon>
        <taxon>Fungi</taxon>
        <taxon>Dikarya</taxon>
        <taxon>Ascomycota</taxon>
        <taxon>Saccharomycotina</taxon>
        <taxon>Pichiomycetes</taxon>
        <taxon>Debaryomycetaceae</taxon>
        <taxon>Meyerozyma</taxon>
    </lineage>
</organism>
<sequence>MNNIKDAISRVSRSMRMVEYMREDKVGSKWTKNGSTGAVESKENRIIRPPQTNLSKKELQKRKKHLNGYQRKVFQDFLKPVNIPNLKIFEPEPRPFDADLAKSNWKAKTSQNNVMRYNSFLENRMAFTKMLDLLVELTPAHLLESANDQDLSRNTKSENHPKSPRYWFTELPPMPEPLTSESFKDYIYFLTHTKVLYKNSSSLMSGLIPDILLYTHKPTNTKYKSVRSTDTYNYLIKYFGFDKNQSSFARELLLVMKHDGHQINIDTINNLLKLCSIHANIRTTTNTHHIVIKYLRLSKELGIEINLKTWTRVYDSIKNIFFKEMFISKLGTINLPILPSLGLRILEDFGETTKNTEDVITFIESDLRLKDWQSHARFSNKVLFHRAKHVAEDQLDDFFNKFCTNHTQGWDDHSPRYVLQGLQQNANIEEKFLVMLGVYCRLVTSASEEAPEVFQKILSVLLSNKEQYDYEQLSHILRGVIHDATTKLVLPSEVGDGSGKPESYKILRRMVGSQMNQFEGILQESASNPIPIHEPLSGPEIDMWHELRKKICQIRISRGEIEKLLQLVKKPQLADGKKYQHVQRGKINDARARQRVSRLEMGLEEYVEQEMKVRNL</sequence>
<evidence type="ECO:0000313" key="1">
    <source>
        <dbReference type="EMBL" id="EDK40892.2"/>
    </source>
</evidence>
<dbReference type="KEGG" id="pgu:PGUG_04990"/>
<dbReference type="eggNOG" id="ENOG502QVB0">
    <property type="taxonomic scope" value="Eukaryota"/>
</dbReference>
<reference evidence="1 2" key="1">
    <citation type="journal article" date="2009" name="Nature">
        <title>Evolution of pathogenicity and sexual reproduction in eight Candida genomes.</title>
        <authorList>
            <person name="Butler G."/>
            <person name="Rasmussen M.D."/>
            <person name="Lin M.F."/>
            <person name="Santos M.A."/>
            <person name="Sakthikumar S."/>
            <person name="Munro C.A."/>
            <person name="Rheinbay E."/>
            <person name="Grabherr M."/>
            <person name="Forche A."/>
            <person name="Reedy J.L."/>
            <person name="Agrafioti I."/>
            <person name="Arnaud M.B."/>
            <person name="Bates S."/>
            <person name="Brown A.J."/>
            <person name="Brunke S."/>
            <person name="Costanzo M.C."/>
            <person name="Fitzpatrick D.A."/>
            <person name="de Groot P.W."/>
            <person name="Harris D."/>
            <person name="Hoyer L.L."/>
            <person name="Hube B."/>
            <person name="Klis F.M."/>
            <person name="Kodira C."/>
            <person name="Lennard N."/>
            <person name="Logue M.E."/>
            <person name="Martin R."/>
            <person name="Neiman A.M."/>
            <person name="Nikolaou E."/>
            <person name="Quail M.A."/>
            <person name="Quinn J."/>
            <person name="Santos M.C."/>
            <person name="Schmitzberger F.F."/>
            <person name="Sherlock G."/>
            <person name="Shah P."/>
            <person name="Silverstein K.A."/>
            <person name="Skrzypek M.S."/>
            <person name="Soll D."/>
            <person name="Staggs R."/>
            <person name="Stansfield I."/>
            <person name="Stumpf M.P."/>
            <person name="Sudbery P.E."/>
            <person name="Srikantha T."/>
            <person name="Zeng Q."/>
            <person name="Berman J."/>
            <person name="Berriman M."/>
            <person name="Heitman J."/>
            <person name="Gow N.A."/>
            <person name="Lorenz M.C."/>
            <person name="Birren B.W."/>
            <person name="Kellis M."/>
            <person name="Cuomo C.A."/>
        </authorList>
    </citation>
    <scope>NUCLEOTIDE SEQUENCE [LARGE SCALE GENOMIC DNA]</scope>
    <source>
        <strain evidence="2">ATCC 6260 / CBS 566 / DSM 6381 / JCM 1539 / NBRC 10279 / NRRL Y-324</strain>
    </source>
</reference>
<dbReference type="RefSeq" id="XP_001483035.2">
    <property type="nucleotide sequence ID" value="XM_001482985.1"/>
</dbReference>
<dbReference type="Proteomes" id="UP000001997">
    <property type="component" value="Unassembled WGS sequence"/>
</dbReference>
<dbReference type="AlphaFoldDB" id="A5DNY9"/>
<protein>
    <recommendedName>
        <fullName evidence="3">ATPase expression protein 3</fullName>
    </recommendedName>
</protein>
<dbReference type="OMA" id="SFEQYIY"/>
<dbReference type="VEuPathDB" id="FungiDB:PGUG_04990"/>
<proteinExistence type="predicted"/>
<dbReference type="HOGENOM" id="CLU_434755_0_0_1"/>
<evidence type="ECO:0000313" key="2">
    <source>
        <dbReference type="Proteomes" id="UP000001997"/>
    </source>
</evidence>
<name>A5DNY9_PICGU</name>
<dbReference type="GeneID" id="5124535"/>